<keyword evidence="1" id="KW-0812">Transmembrane</keyword>
<dbReference type="InParanoid" id="A0A1Y2D6D3"/>
<dbReference type="OrthoDB" id="2386090at2759"/>
<dbReference type="EMBL" id="MCFJ01000031">
    <property type="protein sequence ID" value="ORY54853.1"/>
    <property type="molecule type" value="Genomic_DNA"/>
</dbReference>
<dbReference type="RefSeq" id="XP_040709377.1">
    <property type="nucleotide sequence ID" value="XM_040864653.1"/>
</dbReference>
<dbReference type="Proteomes" id="UP000193689">
    <property type="component" value="Unassembled WGS sequence"/>
</dbReference>
<keyword evidence="1" id="KW-1133">Transmembrane helix</keyword>
<comment type="caution">
    <text evidence="2">The sequence shown here is derived from an EMBL/GenBank/DDBJ whole genome shotgun (WGS) entry which is preliminary data.</text>
</comment>
<organism evidence="2 3">
    <name type="scientific">Pseudomassariella vexata</name>
    <dbReference type="NCBI Taxonomy" id="1141098"/>
    <lineage>
        <taxon>Eukaryota</taxon>
        <taxon>Fungi</taxon>
        <taxon>Dikarya</taxon>
        <taxon>Ascomycota</taxon>
        <taxon>Pezizomycotina</taxon>
        <taxon>Sordariomycetes</taxon>
        <taxon>Xylariomycetidae</taxon>
        <taxon>Amphisphaeriales</taxon>
        <taxon>Pseudomassariaceae</taxon>
        <taxon>Pseudomassariella</taxon>
    </lineage>
</organism>
<protein>
    <submittedName>
        <fullName evidence="2">Uncharacterized protein</fullName>
    </submittedName>
</protein>
<dbReference type="AlphaFoldDB" id="A0A1Y2D6D3"/>
<keyword evidence="3" id="KW-1185">Reference proteome</keyword>
<feature type="transmembrane region" description="Helical" evidence="1">
    <location>
        <begin position="113"/>
        <end position="137"/>
    </location>
</feature>
<reference evidence="2 3" key="1">
    <citation type="submission" date="2016-07" db="EMBL/GenBank/DDBJ databases">
        <title>Pervasive Adenine N6-methylation of Active Genes in Fungi.</title>
        <authorList>
            <consortium name="DOE Joint Genome Institute"/>
            <person name="Mondo S.J."/>
            <person name="Dannebaum R.O."/>
            <person name="Kuo R.C."/>
            <person name="Labutti K."/>
            <person name="Haridas S."/>
            <person name="Kuo A."/>
            <person name="Salamov A."/>
            <person name="Ahrendt S.R."/>
            <person name="Lipzen A."/>
            <person name="Sullivan W."/>
            <person name="Andreopoulos W.B."/>
            <person name="Clum A."/>
            <person name="Lindquist E."/>
            <person name="Daum C."/>
            <person name="Ramamoorthy G.K."/>
            <person name="Gryganskyi A."/>
            <person name="Culley D."/>
            <person name="Magnuson J.K."/>
            <person name="James T.Y."/>
            <person name="O'Malley M.A."/>
            <person name="Stajich J.E."/>
            <person name="Spatafora J.W."/>
            <person name="Visel A."/>
            <person name="Grigoriev I.V."/>
        </authorList>
    </citation>
    <scope>NUCLEOTIDE SEQUENCE [LARGE SCALE GENOMIC DNA]</scope>
    <source>
        <strain evidence="2 3">CBS 129021</strain>
    </source>
</reference>
<proteinExistence type="predicted"/>
<dbReference type="GeneID" id="63780865"/>
<evidence type="ECO:0000256" key="1">
    <source>
        <dbReference type="SAM" id="Phobius"/>
    </source>
</evidence>
<accession>A0A1Y2D6D3</accession>
<keyword evidence="1" id="KW-0472">Membrane</keyword>
<evidence type="ECO:0000313" key="3">
    <source>
        <dbReference type="Proteomes" id="UP000193689"/>
    </source>
</evidence>
<sequence length="245" mass="27544">MFLIAVLRGPQLRPIKVSSFFSLNAKLRAKQSSAQIFTKRATTLCRTTPVDPKAPPKKFLYPENLCVYHAGIGRVTFLSCLKLSTLFIFAFFGFVVTPAYYDREGWGATTTRTALSAIVPLLFVAYTTSPFVSAIHLRLPPFARQSEDVLRRFVRNLPSQTQLTVTTMSPIAKPRYSSVLLSELKPVSGRMGIVNYARDAKVENANRKWYNFRAVSRFNIQVNKADKAPWAWDEIASTIAKRASV</sequence>
<evidence type="ECO:0000313" key="2">
    <source>
        <dbReference type="EMBL" id="ORY54853.1"/>
    </source>
</evidence>
<gene>
    <name evidence="2" type="ORF">BCR38DRAFT_491383</name>
</gene>
<name>A0A1Y2D6D3_9PEZI</name>
<feature type="transmembrane region" description="Helical" evidence="1">
    <location>
        <begin position="83"/>
        <end position="101"/>
    </location>
</feature>